<organism evidence="3 4">
    <name type="scientific">Streptomyces longispororuber</name>
    <dbReference type="NCBI Taxonomy" id="68230"/>
    <lineage>
        <taxon>Bacteria</taxon>
        <taxon>Bacillati</taxon>
        <taxon>Actinomycetota</taxon>
        <taxon>Actinomycetes</taxon>
        <taxon>Kitasatosporales</taxon>
        <taxon>Streptomycetaceae</taxon>
        <taxon>Streptomyces</taxon>
    </lineage>
</organism>
<comment type="caution">
    <text evidence="3">The sequence shown here is derived from an EMBL/GenBank/DDBJ whole genome shotgun (WGS) entry which is preliminary data.</text>
</comment>
<gene>
    <name evidence="3" type="ORF">GCM10018785_22850</name>
</gene>
<keyword evidence="4" id="KW-1185">Reference proteome</keyword>
<dbReference type="RefSeq" id="WP_190135765.1">
    <property type="nucleotide sequence ID" value="NZ_BNBT01000024.1"/>
</dbReference>
<feature type="region of interest" description="Disordered" evidence="1">
    <location>
        <begin position="1"/>
        <end position="23"/>
    </location>
</feature>
<dbReference type="PANTHER" id="PTHR34989:SF1">
    <property type="entry name" value="PROTEIN HDED"/>
    <property type="match status" value="1"/>
</dbReference>
<dbReference type="InterPro" id="IPR052712">
    <property type="entry name" value="Acid_resist_chaperone_HdeD"/>
</dbReference>
<evidence type="ECO:0000313" key="4">
    <source>
        <dbReference type="Proteomes" id="UP000608024"/>
    </source>
</evidence>
<protein>
    <recommendedName>
        <fullName evidence="5">HDED protein</fullName>
    </recommendedName>
</protein>
<dbReference type="Pfam" id="PF03729">
    <property type="entry name" value="DUF308"/>
    <property type="match status" value="1"/>
</dbReference>
<dbReference type="PANTHER" id="PTHR34989">
    <property type="entry name" value="PROTEIN HDED"/>
    <property type="match status" value="1"/>
</dbReference>
<keyword evidence="2" id="KW-1133">Transmembrane helix</keyword>
<feature type="compositionally biased region" description="Basic and acidic residues" evidence="1">
    <location>
        <begin position="246"/>
        <end position="260"/>
    </location>
</feature>
<evidence type="ECO:0000256" key="1">
    <source>
        <dbReference type="SAM" id="MobiDB-lite"/>
    </source>
</evidence>
<evidence type="ECO:0008006" key="5">
    <source>
        <dbReference type="Google" id="ProtNLM"/>
    </source>
</evidence>
<dbReference type="InterPro" id="IPR005325">
    <property type="entry name" value="DUF308_memb"/>
</dbReference>
<feature type="transmembrane region" description="Helical" evidence="2">
    <location>
        <begin position="87"/>
        <end position="106"/>
    </location>
</feature>
<evidence type="ECO:0000256" key="2">
    <source>
        <dbReference type="SAM" id="Phobius"/>
    </source>
</evidence>
<dbReference type="EMBL" id="BNBT01000024">
    <property type="protein sequence ID" value="GHE52631.1"/>
    <property type="molecule type" value="Genomic_DNA"/>
</dbReference>
<feature type="transmembrane region" description="Helical" evidence="2">
    <location>
        <begin position="118"/>
        <end position="138"/>
    </location>
</feature>
<evidence type="ECO:0000313" key="3">
    <source>
        <dbReference type="EMBL" id="GHE52631.1"/>
    </source>
</evidence>
<dbReference type="Proteomes" id="UP000608024">
    <property type="component" value="Unassembled WGS sequence"/>
</dbReference>
<keyword evidence="2" id="KW-0472">Membrane</keyword>
<dbReference type="GO" id="GO:0005886">
    <property type="term" value="C:plasma membrane"/>
    <property type="evidence" value="ECO:0007669"/>
    <property type="project" value="TreeGrafter"/>
</dbReference>
<feature type="transmembrane region" description="Helical" evidence="2">
    <location>
        <begin position="32"/>
        <end position="55"/>
    </location>
</feature>
<sequence>MFGRDKARGTPRDPAGAPGPGGADPKALSRGFGLLALLGAVLALGGLVGLVYAGVATLTSMLLFGWLLLVGGVVALLHAVQSRGTSFFWLGVVVAALNLAAGVVVIRRPDAAAETLTMFAALLFLTGGVFRLVGSVVVRGPQMAVTLLQGAFGVLLGVLVLAEWPSSSQYVIGTFFSLALLFDGLGLLATGIGARRIISLVADRGADSGGGTGVGSGVGRPLDDALLNTERDDRLGGGREAVQPEETVKQTEGDQDQSRG</sequence>
<keyword evidence="2" id="KW-0812">Transmembrane</keyword>
<reference evidence="3" key="1">
    <citation type="journal article" date="2014" name="Int. J. Syst. Evol. Microbiol.">
        <title>Complete genome sequence of Corynebacterium casei LMG S-19264T (=DSM 44701T), isolated from a smear-ripened cheese.</title>
        <authorList>
            <consortium name="US DOE Joint Genome Institute (JGI-PGF)"/>
            <person name="Walter F."/>
            <person name="Albersmeier A."/>
            <person name="Kalinowski J."/>
            <person name="Ruckert C."/>
        </authorList>
    </citation>
    <scope>NUCLEOTIDE SEQUENCE</scope>
    <source>
        <strain evidence="3">JCM 4784</strain>
    </source>
</reference>
<feature type="transmembrane region" description="Helical" evidence="2">
    <location>
        <begin position="61"/>
        <end position="80"/>
    </location>
</feature>
<feature type="region of interest" description="Disordered" evidence="1">
    <location>
        <begin position="212"/>
        <end position="260"/>
    </location>
</feature>
<reference evidence="3" key="2">
    <citation type="submission" date="2020-09" db="EMBL/GenBank/DDBJ databases">
        <authorList>
            <person name="Sun Q."/>
            <person name="Ohkuma M."/>
        </authorList>
    </citation>
    <scope>NUCLEOTIDE SEQUENCE</scope>
    <source>
        <strain evidence="3">JCM 4784</strain>
    </source>
</reference>
<accession>A0A918ZHW1</accession>
<dbReference type="AlphaFoldDB" id="A0A918ZHW1"/>
<name>A0A918ZHW1_9ACTN</name>
<feature type="compositionally biased region" description="Basic and acidic residues" evidence="1">
    <location>
        <begin position="1"/>
        <end position="11"/>
    </location>
</feature>
<feature type="transmembrane region" description="Helical" evidence="2">
    <location>
        <begin position="145"/>
        <end position="164"/>
    </location>
</feature>
<feature type="transmembrane region" description="Helical" evidence="2">
    <location>
        <begin position="170"/>
        <end position="194"/>
    </location>
</feature>
<proteinExistence type="predicted"/>